<dbReference type="SMART" id="SM00240">
    <property type="entry name" value="FHA"/>
    <property type="match status" value="1"/>
</dbReference>
<proteinExistence type="predicted"/>
<dbReference type="InterPro" id="IPR000253">
    <property type="entry name" value="FHA_dom"/>
</dbReference>
<evidence type="ECO:0000313" key="3">
    <source>
        <dbReference type="EMBL" id="GIG51994.1"/>
    </source>
</evidence>
<evidence type="ECO:0000256" key="1">
    <source>
        <dbReference type="ARBA" id="ARBA00022553"/>
    </source>
</evidence>
<dbReference type="PANTHER" id="PTHR23308">
    <property type="entry name" value="NUCLEAR INHIBITOR OF PROTEIN PHOSPHATASE-1"/>
    <property type="match status" value="1"/>
</dbReference>
<dbReference type="RefSeq" id="WP_203853599.1">
    <property type="nucleotide sequence ID" value="NZ_BAAAVW010000026.1"/>
</dbReference>
<comment type="caution">
    <text evidence="3">The sequence shown here is derived from an EMBL/GenBank/DDBJ whole genome shotgun (WGS) entry which is preliminary data.</text>
</comment>
<dbReference type="SUPFAM" id="SSF49879">
    <property type="entry name" value="SMAD/FHA domain"/>
    <property type="match status" value="1"/>
</dbReference>
<dbReference type="Pfam" id="PF00498">
    <property type="entry name" value="FHA"/>
    <property type="match status" value="1"/>
</dbReference>
<dbReference type="Proteomes" id="UP000660611">
    <property type="component" value="Unassembled WGS sequence"/>
</dbReference>
<dbReference type="PROSITE" id="PS50006">
    <property type="entry name" value="FHA_DOMAIN"/>
    <property type="match status" value="1"/>
</dbReference>
<name>A0A919PX94_9ACTN</name>
<gene>
    <name evidence="3" type="ORF">Dsi01nite_100350</name>
</gene>
<sequence length="192" mass="20710">MPAAERACRACRSPLEDRYCEHCGHDSLAPDPPLPEAAPAAREPRSWLVVAAADRSYYDTVWEQAGPKSQPVAFPPYYPARRFPLTGPQALIGRRSVRRGIDPEIDLTGPPEDVGVSHTHALLSATPDGTWVVVDLGSANGTFLNGDYDTPLPKETPVPLGPGDRIHVGAWTVLTLQAVTGADRPRQEPFGS</sequence>
<dbReference type="AlphaFoldDB" id="A0A919PX94"/>
<feature type="domain" description="FHA" evidence="2">
    <location>
        <begin position="90"/>
        <end position="149"/>
    </location>
</feature>
<dbReference type="Gene3D" id="2.60.200.20">
    <property type="match status" value="1"/>
</dbReference>
<accession>A0A919PX94</accession>
<evidence type="ECO:0000259" key="2">
    <source>
        <dbReference type="PROSITE" id="PS50006"/>
    </source>
</evidence>
<dbReference type="EMBL" id="BONQ01000167">
    <property type="protein sequence ID" value="GIG51994.1"/>
    <property type="molecule type" value="Genomic_DNA"/>
</dbReference>
<evidence type="ECO:0000313" key="4">
    <source>
        <dbReference type="Proteomes" id="UP000660611"/>
    </source>
</evidence>
<reference evidence="3" key="1">
    <citation type="submission" date="2021-01" db="EMBL/GenBank/DDBJ databases">
        <title>Whole genome shotgun sequence of Dactylosporangium siamense NBRC 106093.</title>
        <authorList>
            <person name="Komaki H."/>
            <person name="Tamura T."/>
        </authorList>
    </citation>
    <scope>NUCLEOTIDE SEQUENCE</scope>
    <source>
        <strain evidence="3">NBRC 106093</strain>
    </source>
</reference>
<dbReference type="InterPro" id="IPR008984">
    <property type="entry name" value="SMAD_FHA_dom_sf"/>
</dbReference>
<protein>
    <recommendedName>
        <fullName evidence="2">FHA domain-containing protein</fullName>
    </recommendedName>
</protein>
<keyword evidence="4" id="KW-1185">Reference proteome</keyword>
<organism evidence="3 4">
    <name type="scientific">Dactylosporangium siamense</name>
    <dbReference type="NCBI Taxonomy" id="685454"/>
    <lineage>
        <taxon>Bacteria</taxon>
        <taxon>Bacillati</taxon>
        <taxon>Actinomycetota</taxon>
        <taxon>Actinomycetes</taxon>
        <taxon>Micromonosporales</taxon>
        <taxon>Micromonosporaceae</taxon>
        <taxon>Dactylosporangium</taxon>
    </lineage>
</organism>
<dbReference type="CDD" id="cd00060">
    <property type="entry name" value="FHA"/>
    <property type="match status" value="1"/>
</dbReference>
<dbReference type="InterPro" id="IPR050923">
    <property type="entry name" value="Cell_Proc_Reg/RNA_Proc"/>
</dbReference>
<keyword evidence="1" id="KW-0597">Phosphoprotein</keyword>